<protein>
    <recommendedName>
        <fullName evidence="2">Adhesin isopeptide-forming adherence domain-containing protein</fullName>
    </recommendedName>
</protein>
<evidence type="ECO:0000313" key="3">
    <source>
        <dbReference type="EMBL" id="BDT64850.1"/>
    </source>
</evidence>
<dbReference type="Proteomes" id="UP001378546">
    <property type="component" value="Chromosome"/>
</dbReference>
<organism evidence="3 4">
    <name type="scientific">Streptococcus parapneumoniae</name>
    <dbReference type="NCBI Taxonomy" id="2993430"/>
    <lineage>
        <taxon>Bacteria</taxon>
        <taxon>Bacillati</taxon>
        <taxon>Bacillota</taxon>
        <taxon>Bacilli</taxon>
        <taxon>Lactobacillales</taxon>
        <taxon>Streptococcaceae</taxon>
        <taxon>Streptococcus</taxon>
        <taxon>Streptococcus thalassemiae group</taxon>
    </lineage>
</organism>
<dbReference type="Gene3D" id="2.60.40.740">
    <property type="match status" value="1"/>
</dbReference>
<dbReference type="EMBL" id="AP026968">
    <property type="protein sequence ID" value="BDT64850.1"/>
    <property type="molecule type" value="Genomic_DNA"/>
</dbReference>
<gene>
    <name evidence="3" type="ORF">SP4011_12670</name>
</gene>
<feature type="domain" description="Adhesin isopeptide-forming adherence" evidence="2">
    <location>
        <begin position="17"/>
        <end position="55"/>
    </location>
</feature>
<dbReference type="NCBIfam" id="TIGR04228">
    <property type="entry name" value="isopep_sspB_C2"/>
    <property type="match status" value="1"/>
</dbReference>
<name>A0ABM8CH97_9STRE</name>
<evidence type="ECO:0000259" key="2">
    <source>
        <dbReference type="Pfam" id="PF17998"/>
    </source>
</evidence>
<feature type="region of interest" description="Disordered" evidence="1">
    <location>
        <begin position="1"/>
        <end position="24"/>
    </location>
</feature>
<dbReference type="Pfam" id="PF17998">
    <property type="entry name" value="AgI_II_C2"/>
    <property type="match status" value="1"/>
</dbReference>
<keyword evidence="4" id="KW-1185">Reference proteome</keyword>
<evidence type="ECO:0000256" key="1">
    <source>
        <dbReference type="SAM" id="MobiDB-lite"/>
    </source>
</evidence>
<dbReference type="InterPro" id="IPR026345">
    <property type="entry name" value="Adh_isopep-form_adh_dom"/>
</dbReference>
<proteinExistence type="predicted"/>
<evidence type="ECO:0000313" key="4">
    <source>
        <dbReference type="Proteomes" id="UP001378546"/>
    </source>
</evidence>
<sequence>MTVRTPVDGDTTTHITPDKNNKNADGVLINDTVVALGMTNHYRLTWDLDQYEGDRSAK</sequence>
<accession>A0ABM8CH97</accession>
<reference evidence="3 4" key="1">
    <citation type="submission" date="2022-11" db="EMBL/GenBank/DDBJ databases">
        <title>Complete genome sequence of alpha-hemolytic streptococci isolated from Japan.</title>
        <authorList>
            <person name="Morita M."/>
            <person name="Chang B."/>
            <person name="Akeda Y."/>
        </authorList>
    </citation>
    <scope>NUCLEOTIDE SEQUENCE [LARGE SCALE GENOMIC DNA]</scope>
    <source>
        <strain evidence="3 4">SP4011</strain>
    </source>
</reference>